<proteinExistence type="predicted"/>
<dbReference type="EMBL" id="CP003620">
    <property type="protein sequence ID" value="AFZ13601.1"/>
    <property type="molecule type" value="Genomic_DNA"/>
</dbReference>
<dbReference type="PATRIC" id="fig|1173022.3.peg.2985"/>
<dbReference type="HOGENOM" id="CLU_579668_0_0_3"/>
<dbReference type="AlphaFoldDB" id="K9W068"/>
<accession>K9W068</accession>
<dbReference type="OrthoDB" id="9763644at2"/>
<dbReference type="Proteomes" id="UP000010472">
    <property type="component" value="Chromosome"/>
</dbReference>
<reference evidence="1 2" key="1">
    <citation type="submission" date="2012-06" db="EMBL/GenBank/DDBJ databases">
        <title>Finished chromosome of genome of Crinalium epipsammum PCC 9333.</title>
        <authorList>
            <consortium name="US DOE Joint Genome Institute"/>
            <person name="Gugger M."/>
            <person name="Coursin T."/>
            <person name="Rippka R."/>
            <person name="Tandeau De Marsac N."/>
            <person name="Huntemann M."/>
            <person name="Wei C.-L."/>
            <person name="Han J."/>
            <person name="Detter J.C."/>
            <person name="Han C."/>
            <person name="Tapia R."/>
            <person name="Davenport K."/>
            <person name="Daligault H."/>
            <person name="Erkkila T."/>
            <person name="Gu W."/>
            <person name="Munk A.C.C."/>
            <person name="Teshima H."/>
            <person name="Xu Y."/>
            <person name="Chain P."/>
            <person name="Chen A."/>
            <person name="Krypides N."/>
            <person name="Mavromatis K."/>
            <person name="Markowitz V."/>
            <person name="Szeto E."/>
            <person name="Ivanova N."/>
            <person name="Mikhailova N."/>
            <person name="Ovchinnikova G."/>
            <person name="Pagani I."/>
            <person name="Pati A."/>
            <person name="Goodwin L."/>
            <person name="Peters L."/>
            <person name="Pitluck S."/>
            <person name="Woyke T."/>
            <person name="Kerfeld C."/>
        </authorList>
    </citation>
    <scope>NUCLEOTIDE SEQUENCE [LARGE SCALE GENOMIC DNA]</scope>
    <source>
        <strain evidence="1 2">PCC 9333</strain>
    </source>
</reference>
<dbReference type="KEGG" id="cep:Cri9333_2751"/>
<keyword evidence="2" id="KW-1185">Reference proteome</keyword>
<organism evidence="1 2">
    <name type="scientific">Crinalium epipsammum PCC 9333</name>
    <dbReference type="NCBI Taxonomy" id="1173022"/>
    <lineage>
        <taxon>Bacteria</taxon>
        <taxon>Bacillati</taxon>
        <taxon>Cyanobacteriota</taxon>
        <taxon>Cyanophyceae</taxon>
        <taxon>Gomontiellales</taxon>
        <taxon>Gomontiellaceae</taxon>
        <taxon>Crinalium</taxon>
    </lineage>
</organism>
<protein>
    <submittedName>
        <fullName evidence="1">Uncharacterized protein</fullName>
    </submittedName>
</protein>
<evidence type="ECO:0000313" key="2">
    <source>
        <dbReference type="Proteomes" id="UP000010472"/>
    </source>
</evidence>
<gene>
    <name evidence="1" type="ORF">Cri9333_2751</name>
</gene>
<evidence type="ECO:0000313" key="1">
    <source>
        <dbReference type="EMBL" id="AFZ13601.1"/>
    </source>
</evidence>
<dbReference type="STRING" id="1173022.Cri9333_2751"/>
<sequence>MSPSVGTGVDINRSWFHGVYAVFAPVPGMTHFDFMQHISRVRMPIDGNYNYSMPQGRKLWQCQSLTTIQREMLHKPAFGESLPDGCYDLKADGTRELVNEGVIGHYNDLLAKVTQLRQYSGADLSGNFANLVLDRGHSLVNAVIDLKGEADQLKQELKGSSEQLTQDRINGILEAPEINDAEYETLVEASKQDGISKLDQYKLGKHRIKTQLGVTDPSVDLVSEVVKSNLLGKIRAYRMVFKASPEWLAELDRREVLDSSRYKTDRSFHTAKAELIKVLIPPLVLDGGSYTKEDLISTDFCEQLKKHSPDIKRLLGFHPNPSDPVSTLNKILSQFGLKAEARRERLNGKPIRVYTLDLDRKLQIDQWASYQDQKDQVSQYGSTLHRLSAIMLDQETNSDKPSSEQLLRFENLLSLKEQLEAQAMREPWLAWVGDRFELEADRIIEDADYRFSLALDRYHQILNHTPDCNVA</sequence>
<dbReference type="RefSeq" id="WP_015203711.1">
    <property type="nucleotide sequence ID" value="NC_019753.1"/>
</dbReference>
<dbReference type="eggNOG" id="COG1061">
    <property type="taxonomic scope" value="Bacteria"/>
</dbReference>
<name>K9W068_9CYAN</name>